<dbReference type="GO" id="GO:0008378">
    <property type="term" value="F:galactosyltransferase activity"/>
    <property type="evidence" value="ECO:0007669"/>
    <property type="project" value="TreeGrafter"/>
</dbReference>
<evidence type="ECO:0000313" key="15">
    <source>
        <dbReference type="Proteomes" id="UP000821853"/>
    </source>
</evidence>
<keyword evidence="9" id="KW-0472">Membrane</keyword>
<keyword evidence="11" id="KW-0479">Metal-binding</keyword>
<accession>A0A9J6H3A9</accession>
<dbReference type="GO" id="GO:0016020">
    <property type="term" value="C:membrane"/>
    <property type="evidence" value="ECO:0007669"/>
    <property type="project" value="UniProtKB-SubCell"/>
</dbReference>
<dbReference type="InterPro" id="IPR003859">
    <property type="entry name" value="Galactosyl_T"/>
</dbReference>
<keyword evidence="6" id="KW-0812">Transmembrane</keyword>
<evidence type="ECO:0000259" key="13">
    <source>
        <dbReference type="Pfam" id="PF13733"/>
    </source>
</evidence>
<keyword evidence="11" id="KW-0464">Manganese</keyword>
<evidence type="ECO:0000256" key="2">
    <source>
        <dbReference type="ARBA" id="ARBA00004922"/>
    </source>
</evidence>
<dbReference type="GO" id="GO:0006688">
    <property type="term" value="P:glycosphingolipid biosynthetic process"/>
    <property type="evidence" value="ECO:0007669"/>
    <property type="project" value="TreeGrafter"/>
</dbReference>
<evidence type="ECO:0000256" key="4">
    <source>
        <dbReference type="ARBA" id="ARBA00022676"/>
    </source>
</evidence>
<dbReference type="PANTHER" id="PTHR19300">
    <property type="entry name" value="BETA-1,4-GALACTOSYLTRANSFERASE"/>
    <property type="match status" value="1"/>
</dbReference>
<dbReference type="VEuPathDB" id="VectorBase:HLOH_064667"/>
<sequence>MPPPLSAGSSAADGVVAASAATFGWQRGVRSSAAGLCRGHFYKLIAATVVAFLLLEYSFNMLSTNQKTFKVVSPGLSWIFRPLPGSAPLPELVSPYSVNKSHSEKAFPTAAHTNSTSNSTPAMELCPLVPPNLVGRLKVLKEAPSFETMEKEFPLIMPGGRFKPKDCTARHRVAILIPYRDREEHLRVFLYNMHQMLPRQQVDYTIFVIEQAGARYACLGSIGFQAGQGKFNRAKLFNVGYLEALALYDYQCFIFHDVDLIPEDDRNLYTCPEQPRHMSVAIDTMKYRLPYALIFGGVSALRKEHMQLVNGFSNEYWGWGGEDDDMSYRLQHYHLKISRYPASIARYTMLRHAKDTPSPDRYKLLYKGKLRYRKDGINSVNYERLDIVFKKLYTWILVDLKGKK</sequence>
<dbReference type="GO" id="GO:0046872">
    <property type="term" value="F:metal ion binding"/>
    <property type="evidence" value="ECO:0007669"/>
    <property type="project" value="UniProtKB-UniRule"/>
</dbReference>
<comment type="function">
    <text evidence="11">Catalyzes the transfer of galactose onto proteins or lipids.</text>
</comment>
<protein>
    <recommendedName>
        <fullName evidence="11">Beta-1,4-N-acetylgalactosaminyltransferase</fullName>
        <ecNumber evidence="11">2.4.1.-</ecNumber>
    </recommendedName>
    <alternativeName>
        <fullName evidence="11">Beta-4-GalNAcT</fullName>
    </alternativeName>
</protein>
<dbReference type="PANTHER" id="PTHR19300:SF57">
    <property type="entry name" value="BETA-1,4-N-ACETYLGALACTOSAMINYLTRANSFERASE"/>
    <property type="match status" value="1"/>
</dbReference>
<keyword evidence="7 11" id="KW-0735">Signal-anchor</keyword>
<dbReference type="GO" id="GO:0005794">
    <property type="term" value="C:Golgi apparatus"/>
    <property type="evidence" value="ECO:0007669"/>
    <property type="project" value="TreeGrafter"/>
</dbReference>
<organism evidence="14 15">
    <name type="scientific">Haemaphysalis longicornis</name>
    <name type="common">Bush tick</name>
    <dbReference type="NCBI Taxonomy" id="44386"/>
    <lineage>
        <taxon>Eukaryota</taxon>
        <taxon>Metazoa</taxon>
        <taxon>Ecdysozoa</taxon>
        <taxon>Arthropoda</taxon>
        <taxon>Chelicerata</taxon>
        <taxon>Arachnida</taxon>
        <taxon>Acari</taxon>
        <taxon>Parasitiformes</taxon>
        <taxon>Ixodida</taxon>
        <taxon>Ixodoidea</taxon>
        <taxon>Ixodidae</taxon>
        <taxon>Haemaphysalinae</taxon>
        <taxon>Haemaphysalis</taxon>
    </lineage>
</organism>
<dbReference type="InterPro" id="IPR027995">
    <property type="entry name" value="Galactosyl_T_N"/>
</dbReference>
<evidence type="ECO:0000256" key="8">
    <source>
        <dbReference type="ARBA" id="ARBA00022989"/>
    </source>
</evidence>
<keyword evidence="4 11" id="KW-0328">Glycosyltransferase</keyword>
<dbReference type="GO" id="GO:0033842">
    <property type="term" value="F:N-acetyl-beta-glucosaminyl-derivative 4-beta-N-acetylgalactosaminyltransferase activity"/>
    <property type="evidence" value="ECO:0007669"/>
    <property type="project" value="TreeGrafter"/>
</dbReference>
<comment type="caution">
    <text evidence="14">The sequence shown here is derived from an EMBL/GenBank/DDBJ whole genome shotgun (WGS) entry which is preliminary data.</text>
</comment>
<dbReference type="InterPro" id="IPR027791">
    <property type="entry name" value="Galactosyl_T_C"/>
</dbReference>
<dbReference type="Gene3D" id="3.90.550.10">
    <property type="entry name" value="Spore Coat Polysaccharide Biosynthesis Protein SpsA, Chain A"/>
    <property type="match status" value="1"/>
</dbReference>
<dbReference type="EMBL" id="JABSTR010000011">
    <property type="protein sequence ID" value="KAH9381472.1"/>
    <property type="molecule type" value="Genomic_DNA"/>
</dbReference>
<keyword evidence="10 11" id="KW-0325">Glycoprotein</keyword>
<dbReference type="OrthoDB" id="10038994at2759"/>
<evidence type="ECO:0000256" key="10">
    <source>
        <dbReference type="ARBA" id="ARBA00023180"/>
    </source>
</evidence>
<keyword evidence="8" id="KW-1133">Transmembrane helix</keyword>
<comment type="subcellular location">
    <subcellularLocation>
        <location evidence="1 11">Membrane</location>
        <topology evidence="1 11">Single-pass type II membrane protein</topology>
    </subcellularLocation>
</comment>
<comment type="pathway">
    <text evidence="2 11">Protein modification; protein glycosylation.</text>
</comment>
<evidence type="ECO:0000256" key="5">
    <source>
        <dbReference type="ARBA" id="ARBA00022679"/>
    </source>
</evidence>
<dbReference type="InterPro" id="IPR029044">
    <property type="entry name" value="Nucleotide-diphossugar_trans"/>
</dbReference>
<evidence type="ECO:0000256" key="9">
    <source>
        <dbReference type="ARBA" id="ARBA00023136"/>
    </source>
</evidence>
<dbReference type="SUPFAM" id="SSF53448">
    <property type="entry name" value="Nucleotide-diphospho-sugar transferases"/>
    <property type="match status" value="1"/>
</dbReference>
<dbReference type="GO" id="GO:0005975">
    <property type="term" value="P:carbohydrate metabolic process"/>
    <property type="evidence" value="ECO:0007669"/>
    <property type="project" value="InterPro"/>
</dbReference>
<reference evidence="14 15" key="1">
    <citation type="journal article" date="2020" name="Cell">
        <title>Large-Scale Comparative Analyses of Tick Genomes Elucidate Their Genetic Diversity and Vector Capacities.</title>
        <authorList>
            <consortium name="Tick Genome and Microbiome Consortium (TIGMIC)"/>
            <person name="Jia N."/>
            <person name="Wang J."/>
            <person name="Shi W."/>
            <person name="Du L."/>
            <person name="Sun Y."/>
            <person name="Zhan W."/>
            <person name="Jiang J.F."/>
            <person name="Wang Q."/>
            <person name="Zhang B."/>
            <person name="Ji P."/>
            <person name="Bell-Sakyi L."/>
            <person name="Cui X.M."/>
            <person name="Yuan T.T."/>
            <person name="Jiang B.G."/>
            <person name="Yang W.F."/>
            <person name="Lam T.T."/>
            <person name="Chang Q.C."/>
            <person name="Ding S.J."/>
            <person name="Wang X.J."/>
            <person name="Zhu J.G."/>
            <person name="Ruan X.D."/>
            <person name="Zhao L."/>
            <person name="Wei J.T."/>
            <person name="Ye R.Z."/>
            <person name="Que T.C."/>
            <person name="Du C.H."/>
            <person name="Zhou Y.H."/>
            <person name="Cheng J.X."/>
            <person name="Dai P.F."/>
            <person name="Guo W.B."/>
            <person name="Han X.H."/>
            <person name="Huang E.J."/>
            <person name="Li L.F."/>
            <person name="Wei W."/>
            <person name="Gao Y.C."/>
            <person name="Liu J.Z."/>
            <person name="Shao H.Z."/>
            <person name="Wang X."/>
            <person name="Wang C.C."/>
            <person name="Yang T.C."/>
            <person name="Huo Q.B."/>
            <person name="Li W."/>
            <person name="Chen H.Y."/>
            <person name="Chen S.E."/>
            <person name="Zhou L.G."/>
            <person name="Ni X.B."/>
            <person name="Tian J.H."/>
            <person name="Sheng Y."/>
            <person name="Liu T."/>
            <person name="Pan Y.S."/>
            <person name="Xia L.Y."/>
            <person name="Li J."/>
            <person name="Zhao F."/>
            <person name="Cao W.C."/>
        </authorList>
    </citation>
    <scope>NUCLEOTIDE SEQUENCE [LARGE SCALE GENOMIC DNA]</scope>
    <source>
        <strain evidence="14">HaeL-2018</strain>
    </source>
</reference>
<dbReference type="AlphaFoldDB" id="A0A9J6H3A9"/>
<dbReference type="Proteomes" id="UP000821853">
    <property type="component" value="Chromosome 9"/>
</dbReference>
<name>A0A9J6H3A9_HAELO</name>
<keyword evidence="5 11" id="KW-0808">Transferase</keyword>
<dbReference type="PRINTS" id="PR02050">
    <property type="entry name" value="B14GALTRFASE"/>
</dbReference>
<evidence type="ECO:0000256" key="3">
    <source>
        <dbReference type="ARBA" id="ARBA00005735"/>
    </source>
</evidence>
<evidence type="ECO:0000259" key="12">
    <source>
        <dbReference type="Pfam" id="PF02709"/>
    </source>
</evidence>
<comment type="similarity">
    <text evidence="3 11">Belongs to the glycosyltransferase 7 family.</text>
</comment>
<dbReference type="Pfam" id="PF02709">
    <property type="entry name" value="Glyco_transf_7C"/>
    <property type="match status" value="1"/>
</dbReference>
<evidence type="ECO:0000256" key="1">
    <source>
        <dbReference type="ARBA" id="ARBA00004606"/>
    </source>
</evidence>
<evidence type="ECO:0000256" key="6">
    <source>
        <dbReference type="ARBA" id="ARBA00022692"/>
    </source>
</evidence>
<proteinExistence type="inferred from homology"/>
<dbReference type="CDD" id="cd00899">
    <property type="entry name" value="b4GalT"/>
    <property type="match status" value="1"/>
</dbReference>
<comment type="cofactor">
    <cofactor evidence="11">
        <name>Mn(2+)</name>
        <dbReference type="ChEBI" id="CHEBI:29035"/>
    </cofactor>
</comment>
<dbReference type="EC" id="2.4.1.-" evidence="11"/>
<evidence type="ECO:0000256" key="11">
    <source>
        <dbReference type="RuleBase" id="RU368121"/>
    </source>
</evidence>
<dbReference type="OMA" id="GEQPRHF"/>
<feature type="domain" description="Galactosyltransferase C-terminal" evidence="12">
    <location>
        <begin position="276"/>
        <end position="352"/>
    </location>
</feature>
<dbReference type="Pfam" id="PF13733">
    <property type="entry name" value="Glyco_transf_7N"/>
    <property type="match status" value="1"/>
</dbReference>
<evidence type="ECO:0000256" key="7">
    <source>
        <dbReference type="ARBA" id="ARBA00022968"/>
    </source>
</evidence>
<feature type="domain" description="Galactosyltransferase N-terminal" evidence="13">
    <location>
        <begin position="126"/>
        <end position="272"/>
    </location>
</feature>
<evidence type="ECO:0000313" key="14">
    <source>
        <dbReference type="EMBL" id="KAH9381472.1"/>
    </source>
</evidence>
<gene>
    <name evidence="14" type="ORF">HPB48_008714</name>
</gene>
<keyword evidence="15" id="KW-1185">Reference proteome</keyword>